<proteinExistence type="predicted"/>
<protein>
    <recommendedName>
        <fullName evidence="4">F-box domain-containing protein</fullName>
    </recommendedName>
</protein>
<evidence type="ECO:0000256" key="1">
    <source>
        <dbReference type="ARBA" id="ARBA00022737"/>
    </source>
</evidence>
<evidence type="ECO:0000313" key="6">
    <source>
        <dbReference type="Proteomes" id="UP001245184"/>
    </source>
</evidence>
<dbReference type="PANTHER" id="PTHR24173:SF74">
    <property type="entry name" value="ANKYRIN REPEAT DOMAIN-CONTAINING PROTEIN 16"/>
    <property type="match status" value="1"/>
</dbReference>
<dbReference type="SMART" id="SM00248">
    <property type="entry name" value="ANK"/>
    <property type="match status" value="2"/>
</dbReference>
<accession>A0ABD5C8T4</accession>
<dbReference type="PROSITE" id="PS50181">
    <property type="entry name" value="FBOX"/>
    <property type="match status" value="1"/>
</dbReference>
<dbReference type="InterPro" id="IPR002110">
    <property type="entry name" value="Ankyrin_rpt"/>
</dbReference>
<dbReference type="Proteomes" id="UP001245184">
    <property type="component" value="Unassembled WGS sequence"/>
</dbReference>
<gene>
    <name evidence="5" type="ORF">QF025_000008</name>
</gene>
<evidence type="ECO:0000256" key="3">
    <source>
        <dbReference type="PROSITE-ProRule" id="PRU00023"/>
    </source>
</evidence>
<dbReference type="PROSITE" id="PS50088">
    <property type="entry name" value="ANK_REPEAT"/>
    <property type="match status" value="2"/>
</dbReference>
<dbReference type="PANTHER" id="PTHR24173">
    <property type="entry name" value="ANKYRIN REPEAT CONTAINING"/>
    <property type="match status" value="1"/>
</dbReference>
<dbReference type="RefSeq" id="WP_310029410.1">
    <property type="nucleotide sequence ID" value="NZ_JAVIZN010000001.1"/>
</dbReference>
<dbReference type="InterPro" id="IPR001810">
    <property type="entry name" value="F-box_dom"/>
</dbReference>
<dbReference type="Pfam" id="PF12796">
    <property type="entry name" value="Ank_2"/>
    <property type="match status" value="1"/>
</dbReference>
<reference evidence="5 6" key="1">
    <citation type="submission" date="2023-08" db="EMBL/GenBank/DDBJ databases">
        <title>Genome sequencing of plant associated microbes to promote plant fitness in Sorghum bicolor and Oryza sativa.</title>
        <authorList>
            <person name="Coleman-Derr D."/>
        </authorList>
    </citation>
    <scope>NUCLEOTIDE SEQUENCE [LARGE SCALE GENOMIC DNA]</scope>
    <source>
        <strain evidence="5 6">SLBN-33</strain>
    </source>
</reference>
<evidence type="ECO:0000256" key="2">
    <source>
        <dbReference type="ARBA" id="ARBA00023043"/>
    </source>
</evidence>
<dbReference type="SUPFAM" id="SSF48403">
    <property type="entry name" value="Ankyrin repeat"/>
    <property type="match status" value="1"/>
</dbReference>
<dbReference type="AlphaFoldDB" id="A0ABD5C8T4"/>
<dbReference type="Gene3D" id="1.25.40.20">
    <property type="entry name" value="Ankyrin repeat-containing domain"/>
    <property type="match status" value="1"/>
</dbReference>
<name>A0ABD5C8T4_9BURK</name>
<feature type="repeat" description="ANK" evidence="3">
    <location>
        <begin position="205"/>
        <end position="237"/>
    </location>
</feature>
<feature type="domain" description="F-box" evidence="4">
    <location>
        <begin position="21"/>
        <end position="70"/>
    </location>
</feature>
<organism evidence="5 6">
    <name type="scientific">Paraburkholderia graminis</name>
    <dbReference type="NCBI Taxonomy" id="60548"/>
    <lineage>
        <taxon>Bacteria</taxon>
        <taxon>Pseudomonadati</taxon>
        <taxon>Pseudomonadota</taxon>
        <taxon>Betaproteobacteria</taxon>
        <taxon>Burkholderiales</taxon>
        <taxon>Burkholderiaceae</taxon>
        <taxon>Paraburkholderia</taxon>
    </lineage>
</organism>
<dbReference type="EMBL" id="JAVIZN010000001">
    <property type="protein sequence ID" value="MDR6201288.1"/>
    <property type="molecule type" value="Genomic_DNA"/>
</dbReference>
<feature type="repeat" description="ANK" evidence="3">
    <location>
        <begin position="238"/>
        <end position="270"/>
    </location>
</feature>
<evidence type="ECO:0000259" key="4">
    <source>
        <dbReference type="PROSITE" id="PS50181"/>
    </source>
</evidence>
<evidence type="ECO:0000313" key="5">
    <source>
        <dbReference type="EMBL" id="MDR6201288.1"/>
    </source>
</evidence>
<keyword evidence="2 3" id="KW-0040">ANK repeat</keyword>
<dbReference type="CDD" id="cd09917">
    <property type="entry name" value="F-box_SF"/>
    <property type="match status" value="1"/>
</dbReference>
<keyword evidence="1" id="KW-0677">Repeat</keyword>
<dbReference type="InterPro" id="IPR036770">
    <property type="entry name" value="Ankyrin_rpt-contain_sf"/>
</dbReference>
<comment type="caution">
    <text evidence="5">The sequence shown here is derived from an EMBL/GenBank/DDBJ whole genome shotgun (WGS) entry which is preliminary data.</text>
</comment>
<sequence>MKIQPVNAGLPAFKSEDDTASCPFDSTPAEVLTHIVGFLDSAQTVGAATLVNRRFADVANEKLSEIIKPLLGDQAGPAEAAYFAQDMKDAGSFGHFDDILALLRRRPVQRAPRDLVTTGLITQPQADAMKQESFEKALSDDGIRALARGFATAENIDAFLDDPVRSIFAGNNNCHCREATDQATARLIGKLARAGYDPEVKVGENGVTSLMLAAAGGLFLTVQILLELEADINARTSNGASALTFAIRSGHVELIRGLVRCGADVNVREPNDISTVKLVTDVTRHKGDWLGFLSLTEDLLKAGVKDVNLADSIPANKLLKSMNRFDLSARLEAVTAGQ</sequence>
<dbReference type="PROSITE" id="PS50297">
    <property type="entry name" value="ANK_REP_REGION"/>
    <property type="match status" value="2"/>
</dbReference>